<sequence length="283" mass="30116">MQRVVAGIVAIMVGLSGCAMQVGERDVLRADRPEDPPPRTRLDSASAPAWHVDAVSLPVADAQLGGVEATRAGTGLTVLYFGGNAFHLDRHGAGVLGAFESCTVQVAEVTIFDYRGYGRSTGTPTIATLKDDALRVFDHVNARQPGRVVVHGQSLGSFVAAYVAQQRPAVRALVLESTTTNVRDWGNARMPWYVWPFVRLEIDPALQGIDNVATVAGYAGPALVLEGEEDRITPPRLARQVYAALPSPSKQLLMVAGAGHNDVLTNAAVPPAYCAFLGRLPAR</sequence>
<evidence type="ECO:0000313" key="4">
    <source>
        <dbReference type="Proteomes" id="UP000175989"/>
    </source>
</evidence>
<evidence type="ECO:0000259" key="1">
    <source>
        <dbReference type="Pfam" id="PF08386"/>
    </source>
</evidence>
<dbReference type="Proteomes" id="UP000175989">
    <property type="component" value="Unassembled WGS sequence"/>
</dbReference>
<dbReference type="PATRIC" id="fig|762836.4.peg.1691"/>
<feature type="domain" description="Peptidase S33 tripeptidyl aminopeptidase-like C-terminal" evidence="1">
    <location>
        <begin position="219"/>
        <end position="277"/>
    </location>
</feature>
<name>A0A1E7WY10_9BURK</name>
<evidence type="ECO:0000313" key="3">
    <source>
        <dbReference type="EMBL" id="OFA04735.1"/>
    </source>
</evidence>
<dbReference type="PROSITE" id="PS51257">
    <property type="entry name" value="PROKAR_LIPOPROTEIN"/>
    <property type="match status" value="1"/>
</dbReference>
<proteinExistence type="predicted"/>
<dbReference type="OrthoDB" id="9777090at2"/>
<dbReference type="InterPro" id="IPR013595">
    <property type="entry name" value="Pept_S33_TAP-like_C"/>
</dbReference>
<dbReference type="Pfam" id="PF08386">
    <property type="entry name" value="Abhydrolase_4"/>
    <property type="match status" value="1"/>
</dbReference>
<dbReference type="PANTHER" id="PTHR12277">
    <property type="entry name" value="ALPHA/BETA HYDROLASE DOMAIN-CONTAINING PROTEIN"/>
    <property type="match status" value="1"/>
</dbReference>
<dbReference type="PANTHER" id="PTHR12277:SF81">
    <property type="entry name" value="PROTEIN ABHD13"/>
    <property type="match status" value="1"/>
</dbReference>
<dbReference type="GO" id="GO:0016787">
    <property type="term" value="F:hydrolase activity"/>
    <property type="evidence" value="ECO:0007669"/>
    <property type="project" value="UniProtKB-KW"/>
</dbReference>
<feature type="domain" description="Serine aminopeptidase S33" evidence="2">
    <location>
        <begin position="108"/>
        <end position="184"/>
    </location>
</feature>
<reference evidence="4" key="1">
    <citation type="journal article" date="2016" name="Front. Microbiol.">
        <title>Molecular Keys to the Janthinobacterium and Duganella spp. Interaction with the Plant Pathogen Fusarium graminearum.</title>
        <authorList>
            <person name="Haack F.S."/>
            <person name="Poehlein A."/>
            <person name="Kroger C."/>
            <person name="Voigt C.A."/>
            <person name="Piepenbring M."/>
            <person name="Bode H.B."/>
            <person name="Daniel R."/>
            <person name="Schafer W."/>
            <person name="Streit W.R."/>
        </authorList>
    </citation>
    <scope>NUCLEOTIDE SEQUENCE [LARGE SCALE GENOMIC DNA]</scope>
    <source>
        <strain evidence="4">T54</strain>
    </source>
</reference>
<dbReference type="EMBL" id="LROM01000068">
    <property type="protein sequence ID" value="OFA04735.1"/>
    <property type="molecule type" value="Genomic_DNA"/>
</dbReference>
<organism evidence="3 4">
    <name type="scientific">Duganella phyllosphaerae</name>
    <dbReference type="NCBI Taxonomy" id="762836"/>
    <lineage>
        <taxon>Bacteria</taxon>
        <taxon>Pseudomonadati</taxon>
        <taxon>Pseudomonadota</taxon>
        <taxon>Betaproteobacteria</taxon>
        <taxon>Burkholderiales</taxon>
        <taxon>Oxalobacteraceae</taxon>
        <taxon>Telluria group</taxon>
        <taxon>Duganella</taxon>
    </lineage>
</organism>
<dbReference type="Pfam" id="PF12146">
    <property type="entry name" value="Hydrolase_4"/>
    <property type="match status" value="1"/>
</dbReference>
<comment type="caution">
    <text evidence="3">The sequence shown here is derived from an EMBL/GenBank/DDBJ whole genome shotgun (WGS) entry which is preliminary data.</text>
</comment>
<dbReference type="AlphaFoldDB" id="A0A1E7WY10"/>
<dbReference type="InterPro" id="IPR022742">
    <property type="entry name" value="Hydrolase_4"/>
</dbReference>
<keyword evidence="3" id="KW-0378">Hydrolase</keyword>
<dbReference type="RefSeq" id="WP_070247334.1">
    <property type="nucleotide sequence ID" value="NZ_LROM01000068.1"/>
</dbReference>
<protein>
    <submittedName>
        <fullName evidence="3">Alpha/beta hydrolase family protein</fullName>
    </submittedName>
</protein>
<dbReference type="Gene3D" id="3.40.50.1820">
    <property type="entry name" value="alpha/beta hydrolase"/>
    <property type="match status" value="1"/>
</dbReference>
<dbReference type="InterPro" id="IPR029058">
    <property type="entry name" value="AB_hydrolase_fold"/>
</dbReference>
<gene>
    <name evidence="3" type="ORF">DUPY_16210</name>
</gene>
<keyword evidence="4" id="KW-1185">Reference proteome</keyword>
<dbReference type="SUPFAM" id="SSF53474">
    <property type="entry name" value="alpha/beta-Hydrolases"/>
    <property type="match status" value="1"/>
</dbReference>
<accession>A0A1E7WY10</accession>
<evidence type="ECO:0000259" key="2">
    <source>
        <dbReference type="Pfam" id="PF12146"/>
    </source>
</evidence>